<dbReference type="InterPro" id="IPR027417">
    <property type="entry name" value="P-loop_NTPase"/>
</dbReference>
<keyword evidence="1" id="KW-0547">Nucleotide-binding</keyword>
<sequence length="424" mass="43257">MIGPPTSVVLLAAAGAGWEPAALGVLERSPGVVVLKRCVDLDDLLAAAASGQADAAVVAADLPGLDATAADQLRRLGVRPIAVVPAAAAGDAARARAARAGLGQLVGEDALGQLPAALTAPVEAAGGRAPAPEPPAAAPSDAGAREPLRGRVVVVWGPPGAPGRTTVAAAVAAELAHRQLSTVLVDADPYGGAVAPLLGVLDEVSGLLSAARLSAAGELTERFSTVLRGYAPHLGVVTGLPRADRWAELRPGLVGEIADCARTSGYVVVDTGFSIEDDGAQSLGRTTRNQLTLDALEAADALVVVGGPDPVGLPRLARALVDLRERTPLPAHVVVNRMRPTLGWSERDITGMLDGVVRTAGVRFLPDDRATVDEAAVAGRSLLDTAPDTALARAVAGLVDELAPPVVGRRADRTRRRLTPLRRR</sequence>
<reference evidence="4 5" key="1">
    <citation type="submission" date="2016-10" db="EMBL/GenBank/DDBJ databases">
        <authorList>
            <person name="de Groot N.N."/>
        </authorList>
    </citation>
    <scope>NUCLEOTIDE SEQUENCE [LARGE SCALE GENOMIC DNA]</scope>
    <source>
        <strain evidence="4 5">CGMCC 1.7056</strain>
    </source>
</reference>
<dbReference type="AlphaFoldDB" id="A0A1I1DRS6"/>
<keyword evidence="4" id="KW-0282">Flagellum</keyword>
<dbReference type="Gene3D" id="3.40.50.300">
    <property type="entry name" value="P-loop containing nucleotide triphosphate hydrolases"/>
    <property type="match status" value="1"/>
</dbReference>
<evidence type="ECO:0000256" key="1">
    <source>
        <dbReference type="ARBA" id="ARBA00022741"/>
    </source>
</evidence>
<dbReference type="GO" id="GO:0016887">
    <property type="term" value="F:ATP hydrolysis activity"/>
    <property type="evidence" value="ECO:0007669"/>
    <property type="project" value="TreeGrafter"/>
</dbReference>
<dbReference type="GO" id="GO:0005524">
    <property type="term" value="F:ATP binding"/>
    <property type="evidence" value="ECO:0007669"/>
    <property type="project" value="UniProtKB-KW"/>
</dbReference>
<evidence type="ECO:0000313" key="4">
    <source>
        <dbReference type="EMBL" id="SFB77106.1"/>
    </source>
</evidence>
<evidence type="ECO:0000256" key="2">
    <source>
        <dbReference type="ARBA" id="ARBA00022840"/>
    </source>
</evidence>
<dbReference type="RefSeq" id="WP_091119596.1">
    <property type="nucleotide sequence ID" value="NZ_FOLB01000001.1"/>
</dbReference>
<dbReference type="GO" id="GO:0051782">
    <property type="term" value="P:negative regulation of cell division"/>
    <property type="evidence" value="ECO:0007669"/>
    <property type="project" value="TreeGrafter"/>
</dbReference>
<dbReference type="PANTHER" id="PTHR43384:SF6">
    <property type="entry name" value="SEPTUM SITE-DETERMINING PROTEIN MIND HOMOLOG, CHLOROPLASTIC"/>
    <property type="match status" value="1"/>
</dbReference>
<dbReference type="STRING" id="574651.SAMN04487968_101433"/>
<dbReference type="PANTHER" id="PTHR43384">
    <property type="entry name" value="SEPTUM SITE-DETERMINING PROTEIN MIND HOMOLOG, CHLOROPLASTIC-RELATED"/>
    <property type="match status" value="1"/>
</dbReference>
<evidence type="ECO:0000256" key="3">
    <source>
        <dbReference type="SAM" id="MobiDB-lite"/>
    </source>
</evidence>
<dbReference type="GO" id="GO:0009898">
    <property type="term" value="C:cytoplasmic side of plasma membrane"/>
    <property type="evidence" value="ECO:0007669"/>
    <property type="project" value="TreeGrafter"/>
</dbReference>
<gene>
    <name evidence="4" type="ORF">SAMN04487968_101433</name>
</gene>
<dbReference type="Proteomes" id="UP000198832">
    <property type="component" value="Unassembled WGS sequence"/>
</dbReference>
<dbReference type="OrthoDB" id="3217709at2"/>
<name>A0A1I1DRS6_9ACTN</name>
<keyword evidence="4" id="KW-0969">Cilium</keyword>
<accession>A0A1I1DRS6</accession>
<organism evidence="4 5">
    <name type="scientific">Nocardioides terrae</name>
    <dbReference type="NCBI Taxonomy" id="574651"/>
    <lineage>
        <taxon>Bacteria</taxon>
        <taxon>Bacillati</taxon>
        <taxon>Actinomycetota</taxon>
        <taxon>Actinomycetes</taxon>
        <taxon>Propionibacteriales</taxon>
        <taxon>Nocardioidaceae</taxon>
        <taxon>Nocardioides</taxon>
    </lineage>
</organism>
<feature type="region of interest" description="Disordered" evidence="3">
    <location>
        <begin position="124"/>
        <end position="144"/>
    </location>
</feature>
<keyword evidence="5" id="KW-1185">Reference proteome</keyword>
<dbReference type="EMBL" id="FOLB01000001">
    <property type="protein sequence ID" value="SFB77106.1"/>
    <property type="molecule type" value="Genomic_DNA"/>
</dbReference>
<dbReference type="GO" id="GO:0005829">
    <property type="term" value="C:cytosol"/>
    <property type="evidence" value="ECO:0007669"/>
    <property type="project" value="TreeGrafter"/>
</dbReference>
<proteinExistence type="predicted"/>
<dbReference type="SUPFAM" id="SSF52540">
    <property type="entry name" value="P-loop containing nucleoside triphosphate hydrolases"/>
    <property type="match status" value="1"/>
</dbReference>
<dbReference type="InterPro" id="IPR050625">
    <property type="entry name" value="ParA/MinD_ATPase"/>
</dbReference>
<evidence type="ECO:0000313" key="5">
    <source>
        <dbReference type="Proteomes" id="UP000198832"/>
    </source>
</evidence>
<protein>
    <submittedName>
        <fullName evidence="4">MinD-like ATPase involved in chromosome partitioning or flagellar assembly</fullName>
    </submittedName>
</protein>
<keyword evidence="4" id="KW-0966">Cell projection</keyword>
<keyword evidence="2" id="KW-0067">ATP-binding</keyword>